<evidence type="ECO:0000313" key="3">
    <source>
        <dbReference type="Proteomes" id="UP000199391"/>
    </source>
</evidence>
<accession>A0A1I7LC70</accession>
<keyword evidence="3" id="KW-1185">Reference proteome</keyword>
<evidence type="ECO:0000313" key="2">
    <source>
        <dbReference type="EMBL" id="SFV07144.1"/>
    </source>
</evidence>
<proteinExistence type="predicted"/>
<feature type="signal peptide" evidence="1">
    <location>
        <begin position="1"/>
        <end position="20"/>
    </location>
</feature>
<organism evidence="2 3">
    <name type="scientific">Pseudoduganella namucuonensis</name>
    <dbReference type="NCBI Taxonomy" id="1035707"/>
    <lineage>
        <taxon>Bacteria</taxon>
        <taxon>Pseudomonadati</taxon>
        <taxon>Pseudomonadota</taxon>
        <taxon>Betaproteobacteria</taxon>
        <taxon>Burkholderiales</taxon>
        <taxon>Oxalobacteraceae</taxon>
        <taxon>Telluria group</taxon>
        <taxon>Pseudoduganella</taxon>
    </lineage>
</organism>
<evidence type="ECO:0008006" key="4">
    <source>
        <dbReference type="Google" id="ProtNLM"/>
    </source>
</evidence>
<dbReference type="AlphaFoldDB" id="A0A1I7LC70"/>
<dbReference type="STRING" id="1035707.SAMN05216552_102659"/>
<keyword evidence="1" id="KW-0732">Signal</keyword>
<dbReference type="OrthoDB" id="8746278at2"/>
<gene>
    <name evidence="2" type="ORF">SAMN05216552_102659</name>
</gene>
<dbReference type="Proteomes" id="UP000199391">
    <property type="component" value="Unassembled WGS sequence"/>
</dbReference>
<dbReference type="EMBL" id="FPBO01000026">
    <property type="protein sequence ID" value="SFV07144.1"/>
    <property type="molecule type" value="Genomic_DNA"/>
</dbReference>
<sequence length="349" mass="38119">MRRRAIATRVAAFLVASACAGTGAARADDSATLNLRAQLESREDARGTRGNTFEQAELRWQLNAPLRNALRGVFTARHDSGDGPNAALRVNELTLERPLGAGFVTVGKKVMSWDVGYAFRPLDVVQQEDRRALNPVTLNGVPMLAWEAFDASRAVTVVLSNPGKGRGAQPRDDGSLALRLYRQNGARDEYAVLRVSARNGLEGGASFSHVATEELEMHGSLLFQQRHEEWTFSRVAPPRWQRREGGGKALAGFTWTNAGKFSVLGEAWLDRTAPRAQQRNLLLRASQNDGDLDVFADVLWQPQNGSRISSVGMSWKPGPWLFSASLRHNGGPAGTLVRNTAVATAQYAF</sequence>
<dbReference type="RefSeq" id="WP_093558041.1">
    <property type="nucleotide sequence ID" value="NZ_FPBO01000026.1"/>
</dbReference>
<evidence type="ECO:0000256" key="1">
    <source>
        <dbReference type="SAM" id="SignalP"/>
    </source>
</evidence>
<protein>
    <recommendedName>
        <fullName evidence="4">Porin</fullName>
    </recommendedName>
</protein>
<reference evidence="3" key="1">
    <citation type="submission" date="2016-10" db="EMBL/GenBank/DDBJ databases">
        <authorList>
            <person name="Varghese N."/>
            <person name="Submissions S."/>
        </authorList>
    </citation>
    <scope>NUCLEOTIDE SEQUENCE [LARGE SCALE GENOMIC DNA]</scope>
    <source>
        <strain evidence="3">CGMCC 1.11014</strain>
    </source>
</reference>
<name>A0A1I7LC70_9BURK</name>
<feature type="chain" id="PRO_5011471080" description="Porin" evidence="1">
    <location>
        <begin position="21"/>
        <end position="349"/>
    </location>
</feature>